<dbReference type="Proteomes" id="UP000548326">
    <property type="component" value="Unassembled WGS sequence"/>
</dbReference>
<evidence type="ECO:0000313" key="2">
    <source>
        <dbReference type="EMBL" id="MBB6125914.1"/>
    </source>
</evidence>
<sequence>MSYIKGLSAEEDAETLWFGMRFKGYELSISSFNTKLKKLVEAGLVEKRSVGYNKHFYRACLNV</sequence>
<keyword evidence="2" id="KW-0238">DNA-binding</keyword>
<proteinExistence type="predicted"/>
<dbReference type="OrthoDB" id="799223at2"/>
<dbReference type="EMBL" id="JACHCB010000001">
    <property type="protein sequence ID" value="MBB6108014.1"/>
    <property type="molecule type" value="Genomic_DNA"/>
</dbReference>
<dbReference type="RefSeq" id="WP_139332145.1">
    <property type="nucleotide sequence ID" value="NZ_FTMG01000001.1"/>
</dbReference>
<keyword evidence="3" id="KW-1185">Reference proteome</keyword>
<gene>
    <name evidence="2" type="ORF">HDF22_000015</name>
    <name evidence="1" type="ORF">HDF23_000744</name>
</gene>
<evidence type="ECO:0000313" key="3">
    <source>
        <dbReference type="Proteomes" id="UP000541583"/>
    </source>
</evidence>
<dbReference type="AlphaFoldDB" id="A0A1N6NBV9"/>
<dbReference type="Proteomes" id="UP000541583">
    <property type="component" value="Unassembled WGS sequence"/>
</dbReference>
<evidence type="ECO:0000313" key="4">
    <source>
        <dbReference type="Proteomes" id="UP000548326"/>
    </source>
</evidence>
<name>A0A1N6NBV9_9SPHI</name>
<reference evidence="3 4" key="1">
    <citation type="submission" date="2020-08" db="EMBL/GenBank/DDBJ databases">
        <title>Genomic Encyclopedia of Type Strains, Phase IV (KMG-V): Genome sequencing to study the core and pangenomes of soil and plant-associated prokaryotes.</title>
        <authorList>
            <person name="Whitman W."/>
        </authorList>
    </citation>
    <scope>NUCLEOTIDE SEQUENCE [LARGE SCALE GENOMIC DNA]</scope>
    <source>
        <strain evidence="1 3">ANJLi2</strain>
        <strain evidence="2 4">MP601</strain>
    </source>
</reference>
<organism evidence="2 4">
    <name type="scientific">Mucilaginibacter lappiensis</name>
    <dbReference type="NCBI Taxonomy" id="354630"/>
    <lineage>
        <taxon>Bacteria</taxon>
        <taxon>Pseudomonadati</taxon>
        <taxon>Bacteroidota</taxon>
        <taxon>Sphingobacteriia</taxon>
        <taxon>Sphingobacteriales</taxon>
        <taxon>Sphingobacteriaceae</taxon>
        <taxon>Mucilaginibacter</taxon>
    </lineage>
</organism>
<evidence type="ECO:0000313" key="1">
    <source>
        <dbReference type="EMBL" id="MBB6108014.1"/>
    </source>
</evidence>
<dbReference type="EMBL" id="JACHCA010000001">
    <property type="protein sequence ID" value="MBB6125914.1"/>
    <property type="molecule type" value="Genomic_DNA"/>
</dbReference>
<dbReference type="GO" id="GO:0003677">
    <property type="term" value="F:DNA binding"/>
    <property type="evidence" value="ECO:0007669"/>
    <property type="project" value="UniProtKB-KW"/>
</dbReference>
<protein>
    <submittedName>
        <fullName evidence="2">DNA-binding transcriptional ArsR family regulator</fullName>
    </submittedName>
</protein>
<comment type="caution">
    <text evidence="2">The sequence shown here is derived from an EMBL/GenBank/DDBJ whole genome shotgun (WGS) entry which is preliminary data.</text>
</comment>
<accession>A0A1N6NBV9</accession>